<proteinExistence type="predicted"/>
<name>A0A7C2K0Z8_9PLAN</name>
<feature type="chain" id="PRO_5027758580" description="Caspase family protein" evidence="1">
    <location>
        <begin position="21"/>
        <end position="312"/>
    </location>
</feature>
<evidence type="ECO:0008006" key="3">
    <source>
        <dbReference type="Google" id="ProtNLM"/>
    </source>
</evidence>
<evidence type="ECO:0000313" key="2">
    <source>
        <dbReference type="EMBL" id="HEN16139.1"/>
    </source>
</evidence>
<accession>A0A7C2K0Z8</accession>
<gene>
    <name evidence="2" type="ORF">ENQ76_11810</name>
</gene>
<dbReference type="AlphaFoldDB" id="A0A7C2K0Z8"/>
<comment type="caution">
    <text evidence="2">The sequence shown here is derived from an EMBL/GenBank/DDBJ whole genome shotgun (WGS) entry which is preliminary data.</text>
</comment>
<keyword evidence="1" id="KW-0732">Signal</keyword>
<sequence>MPTTHTVRTFLALLALSALAPEGTRAAHAASVPNRKLHVIIIGLSQDPALSTGILASRDRLRRTFSAAFQPAEFGSFTEIGFPQTAHPGGNLPAINMVPQFTLQQVNATLGNLTFAEQDVVFCYVMSHGGYASQALTPEREYGQWFETQLTRVPGRYEYYCRVDLFELLLDRRVGRTSGNGLTVLISDACNVRADVPVPVAAPAERPPVPQTVLHNLLMEHTGQVSISASTIGQYSFYFPTGGLFTDNVCNIALWDYNDPNPEFNVRDWPSFMARLTEFTDEDFRGRIGVYHGQRTLTPMWMRDKSFVRPFP</sequence>
<feature type="signal peptide" evidence="1">
    <location>
        <begin position="1"/>
        <end position="20"/>
    </location>
</feature>
<evidence type="ECO:0000256" key="1">
    <source>
        <dbReference type="SAM" id="SignalP"/>
    </source>
</evidence>
<dbReference type="EMBL" id="DSOK01000330">
    <property type="protein sequence ID" value="HEN16139.1"/>
    <property type="molecule type" value="Genomic_DNA"/>
</dbReference>
<organism evidence="2">
    <name type="scientific">Schlesneria paludicola</name>
    <dbReference type="NCBI Taxonomy" id="360056"/>
    <lineage>
        <taxon>Bacteria</taxon>
        <taxon>Pseudomonadati</taxon>
        <taxon>Planctomycetota</taxon>
        <taxon>Planctomycetia</taxon>
        <taxon>Planctomycetales</taxon>
        <taxon>Planctomycetaceae</taxon>
        <taxon>Schlesneria</taxon>
    </lineage>
</organism>
<protein>
    <recommendedName>
        <fullName evidence="3">Caspase family protein</fullName>
    </recommendedName>
</protein>
<reference evidence="2" key="1">
    <citation type="journal article" date="2020" name="mSystems">
        <title>Genome- and Community-Level Interaction Insights into Carbon Utilization and Element Cycling Functions of Hydrothermarchaeota in Hydrothermal Sediment.</title>
        <authorList>
            <person name="Zhou Z."/>
            <person name="Liu Y."/>
            <person name="Xu W."/>
            <person name="Pan J."/>
            <person name="Luo Z.H."/>
            <person name="Li M."/>
        </authorList>
    </citation>
    <scope>NUCLEOTIDE SEQUENCE [LARGE SCALE GENOMIC DNA]</scope>
    <source>
        <strain evidence="2">SpSt-339</strain>
    </source>
</reference>